<evidence type="ECO:0000256" key="5">
    <source>
        <dbReference type="ARBA" id="ARBA00023136"/>
    </source>
</evidence>
<dbReference type="PANTHER" id="PTHR30250:SF11">
    <property type="entry name" value="O-ANTIGEN TRANSPORTER-RELATED"/>
    <property type="match status" value="1"/>
</dbReference>
<name>A0A1M7DIQ1_9BACT</name>
<evidence type="ECO:0000256" key="3">
    <source>
        <dbReference type="ARBA" id="ARBA00022692"/>
    </source>
</evidence>
<feature type="transmembrane region" description="Helical" evidence="6">
    <location>
        <begin position="452"/>
        <end position="470"/>
    </location>
</feature>
<evidence type="ECO:0000256" key="1">
    <source>
        <dbReference type="ARBA" id="ARBA00004651"/>
    </source>
</evidence>
<dbReference type="InterPro" id="IPR050833">
    <property type="entry name" value="Poly_Biosynth_Transport"/>
</dbReference>
<dbReference type="STRING" id="1121959.SAMN02746009_03391"/>
<comment type="subcellular location">
    <subcellularLocation>
        <location evidence="1">Cell membrane</location>
        <topology evidence="1">Multi-pass membrane protein</topology>
    </subcellularLocation>
</comment>
<dbReference type="Proteomes" id="UP000183947">
    <property type="component" value="Unassembled WGS sequence"/>
</dbReference>
<protein>
    <submittedName>
        <fullName evidence="7">Membrane protein involved in the export of O-antigen and teichoic acid</fullName>
    </submittedName>
</protein>
<organism evidence="7 8">
    <name type="scientific">Hymenobacter psychrotolerans DSM 18569</name>
    <dbReference type="NCBI Taxonomy" id="1121959"/>
    <lineage>
        <taxon>Bacteria</taxon>
        <taxon>Pseudomonadati</taxon>
        <taxon>Bacteroidota</taxon>
        <taxon>Cytophagia</taxon>
        <taxon>Cytophagales</taxon>
        <taxon>Hymenobacteraceae</taxon>
        <taxon>Hymenobacter</taxon>
    </lineage>
</organism>
<gene>
    <name evidence="7" type="ORF">SAMN02746009_03391</name>
</gene>
<evidence type="ECO:0000256" key="4">
    <source>
        <dbReference type="ARBA" id="ARBA00022989"/>
    </source>
</evidence>
<dbReference type="Pfam" id="PF01943">
    <property type="entry name" value="Polysacc_synt"/>
    <property type="match status" value="1"/>
</dbReference>
<keyword evidence="8" id="KW-1185">Reference proteome</keyword>
<feature type="transmembrane region" description="Helical" evidence="6">
    <location>
        <begin position="208"/>
        <end position="230"/>
    </location>
</feature>
<keyword evidence="5 6" id="KW-0472">Membrane</keyword>
<evidence type="ECO:0000313" key="8">
    <source>
        <dbReference type="Proteomes" id="UP000183947"/>
    </source>
</evidence>
<feature type="transmembrane region" description="Helical" evidence="6">
    <location>
        <begin position="147"/>
        <end position="169"/>
    </location>
</feature>
<evidence type="ECO:0000256" key="2">
    <source>
        <dbReference type="ARBA" id="ARBA00022475"/>
    </source>
</evidence>
<dbReference type="GO" id="GO:0005886">
    <property type="term" value="C:plasma membrane"/>
    <property type="evidence" value="ECO:0007669"/>
    <property type="project" value="UniProtKB-SubCell"/>
</dbReference>
<feature type="transmembrane region" description="Helical" evidence="6">
    <location>
        <begin position="360"/>
        <end position="381"/>
    </location>
</feature>
<dbReference type="OrthoDB" id="925916at2"/>
<feature type="transmembrane region" description="Helical" evidence="6">
    <location>
        <begin position="393"/>
        <end position="412"/>
    </location>
</feature>
<dbReference type="InterPro" id="IPR002797">
    <property type="entry name" value="Polysacc_synth"/>
</dbReference>
<reference evidence="8" key="1">
    <citation type="submission" date="2016-11" db="EMBL/GenBank/DDBJ databases">
        <authorList>
            <person name="Varghese N."/>
            <person name="Submissions S."/>
        </authorList>
    </citation>
    <scope>NUCLEOTIDE SEQUENCE [LARGE SCALE GENOMIC DNA]</scope>
    <source>
        <strain evidence="8">DSM 18569</strain>
    </source>
</reference>
<feature type="transmembrane region" description="Helical" evidence="6">
    <location>
        <begin position="242"/>
        <end position="261"/>
    </location>
</feature>
<evidence type="ECO:0000313" key="7">
    <source>
        <dbReference type="EMBL" id="SHL79243.1"/>
    </source>
</evidence>
<feature type="transmembrane region" description="Helical" evidence="6">
    <location>
        <begin position="74"/>
        <end position="96"/>
    </location>
</feature>
<feature type="transmembrane region" description="Helical" evidence="6">
    <location>
        <begin position="418"/>
        <end position="440"/>
    </location>
</feature>
<sequence>MRTCANTYAAATFPAGQFGIPHSIRVIWPAQSFSYPYIKRFFGNISFVVLLNLLVKPGWVVVENLVQDRLGHEAFGTFTALFTLATIVASVSDLGTTQLTTKRVAATPEFLTEYFPTLLPLKGGLSALFLVATVGIGWLLGYRGHTLTLLALTGGGLLLAQYTLFLRGVLQAHQRFNTDALLSVLEKFLLLGMVLALLPIGITLNNYVGARSVAIGFTFVVLYGLVTRLYGRVKFRLRWDQARTVLKASLPLAFITLVYGLNERIDMLMLERLVSAQEASYYAAAYRWCDTMMMYLWTVLPLFFAKFAHATARPTEQRDLLWFGQRVVTVPMLLICGFVLFRGEVLFWQFGNSTPLEVARMALCLKILFVSVLIHAFFAIYSTLLTSTNHERPVSWLVAASIVLNVGLNLLLLPKLGAVAGAINTLVCAVFVSVGYLWLVQRRTGIAVPWNWLGRLGLAFGLLCAVWVGLQAGLRLHWLIESIVAGIAFVGILFLTGILRLSELRLLLEKRSKGENY</sequence>
<dbReference type="EMBL" id="FRAS01000021">
    <property type="protein sequence ID" value="SHL79243.1"/>
    <property type="molecule type" value="Genomic_DNA"/>
</dbReference>
<feature type="transmembrane region" description="Helical" evidence="6">
    <location>
        <begin position="41"/>
        <end position="62"/>
    </location>
</feature>
<accession>A0A1M7DIQ1</accession>
<feature type="transmembrane region" description="Helical" evidence="6">
    <location>
        <begin position="181"/>
        <end position="202"/>
    </location>
</feature>
<dbReference type="RefSeq" id="WP_073287731.1">
    <property type="nucleotide sequence ID" value="NZ_FRAS01000021.1"/>
</dbReference>
<evidence type="ECO:0000256" key="6">
    <source>
        <dbReference type="SAM" id="Phobius"/>
    </source>
</evidence>
<keyword evidence="4 6" id="KW-1133">Transmembrane helix</keyword>
<feature type="transmembrane region" description="Helical" evidence="6">
    <location>
        <begin position="320"/>
        <end position="340"/>
    </location>
</feature>
<dbReference type="PANTHER" id="PTHR30250">
    <property type="entry name" value="PST FAMILY PREDICTED COLANIC ACID TRANSPORTER"/>
    <property type="match status" value="1"/>
</dbReference>
<proteinExistence type="predicted"/>
<dbReference type="AlphaFoldDB" id="A0A1M7DIQ1"/>
<feature type="transmembrane region" description="Helical" evidence="6">
    <location>
        <begin position="117"/>
        <end position="141"/>
    </location>
</feature>
<feature type="transmembrane region" description="Helical" evidence="6">
    <location>
        <begin position="476"/>
        <end position="501"/>
    </location>
</feature>
<keyword evidence="3 6" id="KW-0812">Transmembrane</keyword>
<keyword evidence="2" id="KW-1003">Cell membrane</keyword>
<feature type="transmembrane region" description="Helical" evidence="6">
    <location>
        <begin position="281"/>
        <end position="308"/>
    </location>
</feature>